<gene>
    <name evidence="1" type="ORF">GRF59_07085</name>
</gene>
<dbReference type="RefSeq" id="WP_160496902.1">
    <property type="nucleotide sequence ID" value="NZ_WUBI01000001.1"/>
</dbReference>
<accession>A0A7X3IGA1</accession>
<dbReference type="InterPro" id="IPR053917">
    <property type="entry name" value="DUF6979"/>
</dbReference>
<organism evidence="1 2">
    <name type="scientific">Paenibacillus dendrobii</name>
    <dbReference type="NCBI Taxonomy" id="2691084"/>
    <lineage>
        <taxon>Bacteria</taxon>
        <taxon>Bacillati</taxon>
        <taxon>Bacillota</taxon>
        <taxon>Bacilli</taxon>
        <taxon>Bacillales</taxon>
        <taxon>Paenibacillaceae</taxon>
        <taxon>Paenibacillus</taxon>
    </lineage>
</organism>
<dbReference type="Proteomes" id="UP000460318">
    <property type="component" value="Unassembled WGS sequence"/>
</dbReference>
<name>A0A7X3IGA1_9BACL</name>
<dbReference type="Pfam" id="PF22399">
    <property type="entry name" value="DUF6979"/>
    <property type="match status" value="1"/>
</dbReference>
<reference evidence="1 2" key="1">
    <citation type="submission" date="2019-12" db="EMBL/GenBank/DDBJ databases">
        <title>Paenibacillus sp. nov., an endophytic bacterium isolated from the stem of Dendrobium.</title>
        <authorList>
            <person name="Zhao R."/>
        </authorList>
    </citation>
    <scope>NUCLEOTIDE SEQUENCE [LARGE SCALE GENOMIC DNA]</scope>
    <source>
        <strain evidence="1 2">HJL G12</strain>
    </source>
</reference>
<evidence type="ECO:0000313" key="1">
    <source>
        <dbReference type="EMBL" id="MWV43394.1"/>
    </source>
</evidence>
<dbReference type="AlphaFoldDB" id="A0A7X3IGA1"/>
<evidence type="ECO:0000313" key="2">
    <source>
        <dbReference type="Proteomes" id="UP000460318"/>
    </source>
</evidence>
<proteinExistence type="predicted"/>
<dbReference type="EMBL" id="WUBI01000001">
    <property type="protein sequence ID" value="MWV43394.1"/>
    <property type="molecule type" value="Genomic_DNA"/>
</dbReference>
<sequence length="130" mass="14531">MSKYAQAAIEAVELVYQGVTDSPVKAWDMATSKLFGKGSWGQKKGCPKNAFLGLCEDGFIEGIPKGIYNTRENSINKNYAIRAIELITEQPKLLEDIKELWNRASNGNGISHNHQMHIVKALYNKNYIKG</sequence>
<keyword evidence="2" id="KW-1185">Reference proteome</keyword>
<comment type="caution">
    <text evidence="1">The sequence shown here is derived from an EMBL/GenBank/DDBJ whole genome shotgun (WGS) entry which is preliminary data.</text>
</comment>
<protein>
    <submittedName>
        <fullName evidence="1">Uncharacterized protein</fullName>
    </submittedName>
</protein>